<feature type="region of interest" description="Disordered" evidence="1">
    <location>
        <begin position="1"/>
        <end position="28"/>
    </location>
</feature>
<proteinExistence type="predicted"/>
<name>A0ABR1YCX3_9PEZI</name>
<evidence type="ECO:0000313" key="2">
    <source>
        <dbReference type="EMBL" id="KAK8224851.1"/>
    </source>
</evidence>
<protein>
    <submittedName>
        <fullName evidence="2">Uncharacterized protein</fullName>
    </submittedName>
</protein>
<dbReference type="Proteomes" id="UP001492380">
    <property type="component" value="Unassembled WGS sequence"/>
</dbReference>
<evidence type="ECO:0000313" key="3">
    <source>
        <dbReference type="Proteomes" id="UP001492380"/>
    </source>
</evidence>
<reference evidence="2 3" key="1">
    <citation type="submission" date="2024-04" db="EMBL/GenBank/DDBJ databases">
        <title>Phyllosticta paracitricarpa is synonymous to the EU quarantine fungus P. citricarpa based on phylogenomic analyses.</title>
        <authorList>
            <consortium name="Lawrence Berkeley National Laboratory"/>
            <person name="Van Ingen-Buijs V.A."/>
            <person name="Van Westerhoven A.C."/>
            <person name="Haridas S."/>
            <person name="Skiadas P."/>
            <person name="Martin F."/>
            <person name="Groenewald J.Z."/>
            <person name="Crous P.W."/>
            <person name="Seidl M.F."/>
        </authorList>
    </citation>
    <scope>NUCLEOTIDE SEQUENCE [LARGE SCALE GENOMIC DNA]</scope>
    <source>
        <strain evidence="2 3">CBS 123374</strain>
    </source>
</reference>
<evidence type="ECO:0000256" key="1">
    <source>
        <dbReference type="SAM" id="MobiDB-lite"/>
    </source>
</evidence>
<sequence>MSTLAKPTLDAASPGHSDGGLPNPTSTQTSLFLNRQKIPREICDQIYDELIDDEFRWGTRKESPDKTWRLTYFSRQTIPITGHTVPNVFPTMLAVCKQTQEEYLSRMHAKLAFRVRIFDYQNANFWDESAEDLRPLSSENNFIKEPFSMRVANLFSNASIENDSKARAIEELYFSGLEDEAGEVNLNQTNAFCCFSTFVLWCFLSDFGHCFMSLCFSGAAALEYGGYRGSGALIVEDYWMERHDVRKLWGMAAELD</sequence>
<accession>A0ABR1YCX3</accession>
<organism evidence="2 3">
    <name type="scientific">Phyllosticta capitalensis</name>
    <dbReference type="NCBI Taxonomy" id="121624"/>
    <lineage>
        <taxon>Eukaryota</taxon>
        <taxon>Fungi</taxon>
        <taxon>Dikarya</taxon>
        <taxon>Ascomycota</taxon>
        <taxon>Pezizomycotina</taxon>
        <taxon>Dothideomycetes</taxon>
        <taxon>Dothideomycetes incertae sedis</taxon>
        <taxon>Botryosphaeriales</taxon>
        <taxon>Phyllostictaceae</taxon>
        <taxon>Phyllosticta</taxon>
    </lineage>
</organism>
<dbReference type="EMBL" id="JBBWRZ010000012">
    <property type="protein sequence ID" value="KAK8224851.1"/>
    <property type="molecule type" value="Genomic_DNA"/>
</dbReference>
<comment type="caution">
    <text evidence="2">The sequence shown here is derived from an EMBL/GenBank/DDBJ whole genome shotgun (WGS) entry which is preliminary data.</text>
</comment>
<gene>
    <name evidence="2" type="ORF">HDK90DRAFT_543649</name>
</gene>
<keyword evidence="3" id="KW-1185">Reference proteome</keyword>